<dbReference type="Pfam" id="PF14541">
    <property type="entry name" value="TAXi_C"/>
    <property type="match status" value="1"/>
</dbReference>
<keyword evidence="4" id="KW-0064">Aspartyl protease</keyword>
<dbReference type="SUPFAM" id="SSF50630">
    <property type="entry name" value="Acid proteases"/>
    <property type="match status" value="1"/>
</dbReference>
<evidence type="ECO:0000313" key="12">
    <source>
        <dbReference type="Proteomes" id="UP000829196"/>
    </source>
</evidence>
<keyword evidence="7" id="KW-0325">Glycoprotein</keyword>
<evidence type="ECO:0000256" key="5">
    <source>
        <dbReference type="ARBA" id="ARBA00022801"/>
    </source>
</evidence>
<feature type="active site" evidence="8">
    <location>
        <position position="127"/>
    </location>
</feature>
<dbReference type="Proteomes" id="UP000829196">
    <property type="component" value="Unassembled WGS sequence"/>
</dbReference>
<dbReference type="Gene3D" id="2.40.70.10">
    <property type="entry name" value="Acid Proteases"/>
    <property type="match status" value="2"/>
</dbReference>
<organism evidence="11 12">
    <name type="scientific">Dendrobium nobile</name>
    <name type="common">Orchid</name>
    <dbReference type="NCBI Taxonomy" id="94219"/>
    <lineage>
        <taxon>Eukaryota</taxon>
        <taxon>Viridiplantae</taxon>
        <taxon>Streptophyta</taxon>
        <taxon>Embryophyta</taxon>
        <taxon>Tracheophyta</taxon>
        <taxon>Spermatophyta</taxon>
        <taxon>Magnoliopsida</taxon>
        <taxon>Liliopsida</taxon>
        <taxon>Asparagales</taxon>
        <taxon>Orchidaceae</taxon>
        <taxon>Epidendroideae</taxon>
        <taxon>Malaxideae</taxon>
        <taxon>Dendrobiinae</taxon>
        <taxon>Dendrobium</taxon>
    </lineage>
</organism>
<evidence type="ECO:0000256" key="6">
    <source>
        <dbReference type="ARBA" id="ARBA00023157"/>
    </source>
</evidence>
<dbReference type="GO" id="GO:0006508">
    <property type="term" value="P:proteolysis"/>
    <property type="evidence" value="ECO:0007669"/>
    <property type="project" value="UniProtKB-KW"/>
</dbReference>
<dbReference type="PROSITE" id="PS51767">
    <property type="entry name" value="PEPTIDASE_A1"/>
    <property type="match status" value="1"/>
</dbReference>
<dbReference type="FunFam" id="2.40.70.10:FF:000022">
    <property type="entry name" value="Aspartyl protease AED3"/>
    <property type="match status" value="1"/>
</dbReference>
<evidence type="ECO:0000256" key="2">
    <source>
        <dbReference type="ARBA" id="ARBA00022670"/>
    </source>
</evidence>
<dbReference type="OrthoDB" id="2747330at2759"/>
<gene>
    <name evidence="11" type="ORF">KFK09_002379</name>
</gene>
<keyword evidence="6" id="KW-1015">Disulfide bond</keyword>
<accession>A0A8T3C3K2</accession>
<keyword evidence="5" id="KW-0378">Hydrolase</keyword>
<dbReference type="InterPro" id="IPR033121">
    <property type="entry name" value="PEPTIDASE_A1"/>
</dbReference>
<feature type="signal peptide" evidence="9">
    <location>
        <begin position="1"/>
        <end position="24"/>
    </location>
</feature>
<comment type="similarity">
    <text evidence="1">Belongs to the peptidase A1 family.</text>
</comment>
<dbReference type="SMR" id="A0A8T3C3K2"/>
<sequence>MALYSPFLVLLATLPSLFFPFTLAISSTGLCSARPDHDSTLHILPTYSPCSPLQPSTPPSRFLDTLLFLSNRDVSRFSYLSSLLAAAPTSHRSFVPIASGRNLLQSSTYVARASLGTPPQPFLVALDISSDAAWFPCSSCSGCTSSSAFFSPNRSSSFVSLPCNSPQCSQLPNRSCSGKTCTFNLTYGAASISSSLSQDSLSLAADSINSYTFGCVVSASGGSIPPQGLLGLGRGPLSFLSQTKNLYFSTFSYCLPGFRSPNFAGTLRLGPSGQPKRIHTTPLLSNPHRPSLYYVNMTAIRVGRKRLLIPPAALAFNPLTGAGTIFDSGTMFTRLVSPAYTAVRDEFRRRVNSPVTSLGGFDTCYNGSVVLPTITFEFDGMNMTLSEENTVIHSSSGTLSCLAMASAPDNVNSVLNVIASMQQQNHRVVFDLPNGRVGVSREPCTS</sequence>
<feature type="chain" id="PRO_5035919892" description="Peptidase A1 domain-containing protein" evidence="9">
    <location>
        <begin position="25"/>
        <end position="446"/>
    </location>
</feature>
<dbReference type="InterPro" id="IPR032799">
    <property type="entry name" value="TAXi_C"/>
</dbReference>
<feature type="active site" evidence="8">
    <location>
        <position position="327"/>
    </location>
</feature>
<evidence type="ECO:0000256" key="7">
    <source>
        <dbReference type="ARBA" id="ARBA00023180"/>
    </source>
</evidence>
<feature type="domain" description="Peptidase A1" evidence="10">
    <location>
        <begin position="109"/>
        <end position="440"/>
    </location>
</feature>
<comment type="caution">
    <text evidence="11">The sequence shown here is derived from an EMBL/GenBank/DDBJ whole genome shotgun (WGS) entry which is preliminary data.</text>
</comment>
<dbReference type="FunFam" id="2.40.70.10:FF:000040">
    <property type="entry name" value="aspartyl protease AED3"/>
    <property type="match status" value="1"/>
</dbReference>
<evidence type="ECO:0000256" key="9">
    <source>
        <dbReference type="SAM" id="SignalP"/>
    </source>
</evidence>
<evidence type="ECO:0000256" key="8">
    <source>
        <dbReference type="PIRSR" id="PIRSR601461-1"/>
    </source>
</evidence>
<evidence type="ECO:0000256" key="1">
    <source>
        <dbReference type="ARBA" id="ARBA00007447"/>
    </source>
</evidence>
<dbReference type="EMBL" id="JAGYWB010000003">
    <property type="protein sequence ID" value="KAI0526788.1"/>
    <property type="molecule type" value="Genomic_DNA"/>
</dbReference>
<reference evidence="11" key="1">
    <citation type="journal article" date="2022" name="Front. Genet.">
        <title>Chromosome-Scale Assembly of the Dendrobium nobile Genome Provides Insights Into the Molecular Mechanism of the Biosynthesis of the Medicinal Active Ingredient of Dendrobium.</title>
        <authorList>
            <person name="Xu Q."/>
            <person name="Niu S.-C."/>
            <person name="Li K.-L."/>
            <person name="Zheng P.-J."/>
            <person name="Zhang X.-J."/>
            <person name="Jia Y."/>
            <person name="Liu Y."/>
            <person name="Niu Y.-X."/>
            <person name="Yu L.-H."/>
            <person name="Chen D.-F."/>
            <person name="Zhang G.-Q."/>
        </authorList>
    </citation>
    <scope>NUCLEOTIDE SEQUENCE</scope>
    <source>
        <tissue evidence="11">Leaf</tissue>
    </source>
</reference>
<name>A0A8T3C3K2_DENNO</name>
<dbReference type="AlphaFoldDB" id="A0A8T3C3K2"/>
<evidence type="ECO:0000256" key="3">
    <source>
        <dbReference type="ARBA" id="ARBA00022729"/>
    </source>
</evidence>
<dbReference type="InterPro" id="IPR001461">
    <property type="entry name" value="Aspartic_peptidase_A1"/>
</dbReference>
<dbReference type="InterPro" id="IPR021109">
    <property type="entry name" value="Peptidase_aspartic_dom_sf"/>
</dbReference>
<protein>
    <recommendedName>
        <fullName evidence="10">Peptidase A1 domain-containing protein</fullName>
    </recommendedName>
</protein>
<evidence type="ECO:0000259" key="10">
    <source>
        <dbReference type="PROSITE" id="PS51767"/>
    </source>
</evidence>
<keyword evidence="12" id="KW-1185">Reference proteome</keyword>
<evidence type="ECO:0000256" key="4">
    <source>
        <dbReference type="ARBA" id="ARBA00022750"/>
    </source>
</evidence>
<dbReference type="Pfam" id="PF14543">
    <property type="entry name" value="TAXi_N"/>
    <property type="match status" value="1"/>
</dbReference>
<dbReference type="PANTHER" id="PTHR13683">
    <property type="entry name" value="ASPARTYL PROTEASES"/>
    <property type="match status" value="1"/>
</dbReference>
<dbReference type="GO" id="GO:0004190">
    <property type="term" value="F:aspartic-type endopeptidase activity"/>
    <property type="evidence" value="ECO:0007669"/>
    <property type="project" value="UniProtKB-KW"/>
</dbReference>
<proteinExistence type="inferred from homology"/>
<evidence type="ECO:0000313" key="11">
    <source>
        <dbReference type="EMBL" id="KAI0526788.1"/>
    </source>
</evidence>
<keyword evidence="3 9" id="KW-0732">Signal</keyword>
<dbReference type="InterPro" id="IPR032861">
    <property type="entry name" value="TAXi_N"/>
</dbReference>
<keyword evidence="2" id="KW-0645">Protease</keyword>
<dbReference type="PANTHER" id="PTHR13683:SF798">
    <property type="entry name" value="ASPARTYL PROTEASE AED3-LIKE"/>
    <property type="match status" value="1"/>
</dbReference>